<feature type="transmembrane region" description="Helical" evidence="10">
    <location>
        <begin position="795"/>
        <end position="818"/>
    </location>
</feature>
<evidence type="ECO:0000256" key="9">
    <source>
        <dbReference type="ARBA" id="ARBA00023136"/>
    </source>
</evidence>
<dbReference type="PROSITE" id="PS01047">
    <property type="entry name" value="HMA_1"/>
    <property type="match status" value="3"/>
</dbReference>
<evidence type="ECO:0000313" key="14">
    <source>
        <dbReference type="Proteomes" id="UP001385951"/>
    </source>
</evidence>
<feature type="transmembrane region" description="Helical" evidence="10">
    <location>
        <begin position="600"/>
        <end position="620"/>
    </location>
</feature>
<feature type="domain" description="HMA" evidence="12">
    <location>
        <begin position="284"/>
        <end position="349"/>
    </location>
</feature>
<feature type="domain" description="HMA" evidence="12">
    <location>
        <begin position="194"/>
        <end position="259"/>
    </location>
</feature>
<keyword evidence="8 10" id="KW-1133">Transmembrane helix</keyword>
<feature type="domain" description="HMA" evidence="12">
    <location>
        <begin position="371"/>
        <end position="442"/>
    </location>
</feature>
<evidence type="ECO:0000256" key="11">
    <source>
        <dbReference type="SAM" id="MobiDB-lite"/>
    </source>
</evidence>
<comment type="similarity">
    <text evidence="2 10">Belongs to the cation transport ATPase (P-type) (TC 3.A.3) family. Type IB subfamily.</text>
</comment>
<dbReference type="InterPro" id="IPR036163">
    <property type="entry name" value="HMA_dom_sf"/>
</dbReference>
<dbReference type="SFLD" id="SFLDS00003">
    <property type="entry name" value="Haloacid_Dehalogenase"/>
    <property type="match status" value="1"/>
</dbReference>
<evidence type="ECO:0000256" key="7">
    <source>
        <dbReference type="ARBA" id="ARBA00022967"/>
    </source>
</evidence>
<dbReference type="Pfam" id="PF00403">
    <property type="entry name" value="HMA"/>
    <property type="match status" value="3"/>
</dbReference>
<dbReference type="EMBL" id="JASBNA010000001">
    <property type="protein sequence ID" value="KAK7695999.1"/>
    <property type="molecule type" value="Genomic_DNA"/>
</dbReference>
<feature type="transmembrane region" description="Helical" evidence="10">
    <location>
        <begin position="559"/>
        <end position="588"/>
    </location>
</feature>
<dbReference type="InterPro" id="IPR006121">
    <property type="entry name" value="HMA_dom"/>
</dbReference>
<keyword evidence="14" id="KW-1185">Reference proteome</keyword>
<keyword evidence="5 10" id="KW-0547">Nucleotide-binding</keyword>
<dbReference type="InterPro" id="IPR017969">
    <property type="entry name" value="Heavy-metal-associated_CS"/>
</dbReference>
<dbReference type="InterPro" id="IPR023214">
    <property type="entry name" value="HAD_sf"/>
</dbReference>
<evidence type="ECO:0000256" key="3">
    <source>
        <dbReference type="ARBA" id="ARBA00022692"/>
    </source>
</evidence>
<dbReference type="Gene3D" id="3.30.70.100">
    <property type="match status" value="3"/>
</dbReference>
<evidence type="ECO:0000256" key="5">
    <source>
        <dbReference type="ARBA" id="ARBA00022741"/>
    </source>
</evidence>
<dbReference type="Gene3D" id="3.40.1110.10">
    <property type="entry name" value="Calcium-transporting ATPase, cytoplasmic domain N"/>
    <property type="match status" value="1"/>
</dbReference>
<dbReference type="Pfam" id="PF00122">
    <property type="entry name" value="E1-E2_ATPase"/>
    <property type="match status" value="1"/>
</dbReference>
<dbReference type="GO" id="GO:0005507">
    <property type="term" value="F:copper ion binding"/>
    <property type="evidence" value="ECO:0007669"/>
    <property type="project" value="TreeGrafter"/>
</dbReference>
<dbReference type="InterPro" id="IPR018303">
    <property type="entry name" value="ATPase_P-typ_P_site"/>
</dbReference>
<dbReference type="FunFam" id="3.30.70.100:FF:000001">
    <property type="entry name" value="ATPase copper transporting beta"/>
    <property type="match status" value="1"/>
</dbReference>
<dbReference type="GO" id="GO:0016887">
    <property type="term" value="F:ATP hydrolysis activity"/>
    <property type="evidence" value="ECO:0007669"/>
    <property type="project" value="InterPro"/>
</dbReference>
<evidence type="ECO:0000313" key="13">
    <source>
        <dbReference type="EMBL" id="KAK7695999.1"/>
    </source>
</evidence>
<dbReference type="GO" id="GO:0016020">
    <property type="term" value="C:membrane"/>
    <property type="evidence" value="ECO:0007669"/>
    <property type="project" value="UniProtKB-SubCell"/>
</dbReference>
<feature type="transmembrane region" description="Helical" evidence="10">
    <location>
        <begin position="519"/>
        <end position="538"/>
    </location>
</feature>
<evidence type="ECO:0000256" key="8">
    <source>
        <dbReference type="ARBA" id="ARBA00022989"/>
    </source>
</evidence>
<gene>
    <name evidence="13" type="ORF">QCA50_000639</name>
</gene>
<dbReference type="Proteomes" id="UP001385951">
    <property type="component" value="Unassembled WGS sequence"/>
</dbReference>
<evidence type="ECO:0000256" key="4">
    <source>
        <dbReference type="ARBA" id="ARBA00022723"/>
    </source>
</evidence>
<feature type="transmembrane region" description="Helical" evidence="10">
    <location>
        <begin position="1232"/>
        <end position="1256"/>
    </location>
</feature>
<proteinExistence type="inferred from homology"/>
<dbReference type="InterPro" id="IPR027256">
    <property type="entry name" value="P-typ_ATPase_IB"/>
</dbReference>
<dbReference type="SUPFAM" id="SSF81665">
    <property type="entry name" value="Calcium ATPase, transmembrane domain M"/>
    <property type="match status" value="1"/>
</dbReference>
<dbReference type="PROSITE" id="PS50846">
    <property type="entry name" value="HMA_2"/>
    <property type="match status" value="4"/>
</dbReference>
<dbReference type="SUPFAM" id="SSF81653">
    <property type="entry name" value="Calcium ATPase, transduction domain A"/>
    <property type="match status" value="1"/>
</dbReference>
<evidence type="ECO:0000259" key="12">
    <source>
        <dbReference type="PROSITE" id="PS50846"/>
    </source>
</evidence>
<dbReference type="Gene3D" id="2.70.150.10">
    <property type="entry name" value="Calcium-transporting ATPase, cytoplasmic transduction domain A"/>
    <property type="match status" value="1"/>
</dbReference>
<comment type="subcellular location">
    <subcellularLocation>
        <location evidence="1">Membrane</location>
        <topology evidence="1">Multi-pass membrane protein</topology>
    </subcellularLocation>
</comment>
<dbReference type="CDD" id="cd02094">
    <property type="entry name" value="P-type_ATPase_Cu-like"/>
    <property type="match status" value="1"/>
</dbReference>
<dbReference type="NCBIfam" id="TIGR01494">
    <property type="entry name" value="ATPase_P-type"/>
    <property type="match status" value="2"/>
</dbReference>
<dbReference type="InterPro" id="IPR008250">
    <property type="entry name" value="ATPase_P-typ_transduc_dom_A_sf"/>
</dbReference>
<dbReference type="NCBIfam" id="TIGR01525">
    <property type="entry name" value="ATPase-IB_hvy"/>
    <property type="match status" value="1"/>
</dbReference>
<feature type="domain" description="HMA" evidence="12">
    <location>
        <begin position="33"/>
        <end position="99"/>
    </location>
</feature>
<dbReference type="InterPro" id="IPR059000">
    <property type="entry name" value="ATPase_P-type_domA"/>
</dbReference>
<sequence length="1266" mass="135554">MAGPLFTRRPAAKTLPALRLASLYNMPSSSGETVTTIFLSNLHCSSCVRTIQDALNSLTPRPTHVDVSIVTQTVTVRHPIILSADQIKATLDSTGFDLVSTPVDESHRSLSESFSRLTPLVLPKRRKHIEQCTLCQSGHALEVDHSSVVHRDKVGQDSGDLHIDSEAVSTLVPAQLETTRPTSLLVPGTAPNAYQISLSIGGMTCASCSNTITDILHDLPGVTEVVINLIAHSGFVTVDSEDRVKLVVGSIEDAGYEAEVVSFVPVCPPPVRHQGPRRESEGPFRVTMFIGGMTCASCSNTITGLVSDVPGVSDVAINLIGKSGTATIARQELAEKLVTVIEDAGYEAEVMEIRSIDSADASTSAEHTGPRTVSLRISGMSCSHCPPKIMDALEQFKDRVTIDKPVTSHTDPILKLTYTPDPPHFTVRTIINAICNTSSPSSVPFSASIHHPPSLEARARHMQTKEQHSLLLRLAFSVIAAIPTFIIAIVYMSLVPASNHVRAWFMEPMWAGNASRSEWALLFLATPVMFYSAGTFHRRSLKEIWALWRKRSTPLWKRFVRFGSMNLLVSSGVSVAYFSSIVLLALAASQPSSLHRNGDTTTYFDSVVFLTMFLLAGRFLEAYSKGRTADAVSALGKLRPSNALLCIPDTSQVSSSNTSTDSPQFNGADDDLEKGNNADDLTPHSGIRLHNTQSVPVDLLEVGDVVRIRHGASPPADGTIVNEAGTVFDESSLTGESKLVKKEFGDKVYVGTINKGSVVDVRVDAIGGETMLDHIVKVVREGQTRRAPIERVADVITGYFVPVVTFLAILTWVIWLALGESGALPPDYLDIEVGGWPVWSLEFAIAVFVVACPCGIGLAAPTALLVGSGLAAKFGILVRGGGEAFQEAAQLDLVVFDKTGTLTEGGEPCVTDIQFVTDCQDEGNDDEKTVTQETLLGVAAELESASSHPLAFAIRQYCDKTHASGQIGSSLEEIPGHGIKGYFDALRSWAIIGNEAWIELHGATIDGKLFDVLSAWKSAGKSVVLLAVRGHGSSEDGDDTGGFAVRIIFAISDPLRSEAKEVVAGLHKQGVSTWMISGDNETTAKAVARIVGIPETNVIAGVLPHQKAEKVRWLQMVGMKREAPRWQRLVGTRRLNGRCIVAMVGDGINDAPALSAADVGIAIGSGSDVALSSASFILMSSNLKGLLTLIDLSATVFNRVKFNFLWATIYNLIALPIAAGVVYPAGHARLSPVWASLAMALSSVSVVCSSLLLKLYKEPSVGSSRV</sequence>
<reference evidence="13 14" key="1">
    <citation type="submission" date="2022-09" db="EMBL/GenBank/DDBJ databases">
        <authorList>
            <person name="Palmer J.M."/>
        </authorList>
    </citation>
    <scope>NUCLEOTIDE SEQUENCE [LARGE SCALE GENOMIC DNA]</scope>
    <source>
        <strain evidence="13 14">DSM 7382</strain>
    </source>
</reference>
<dbReference type="GO" id="GO:0055070">
    <property type="term" value="P:copper ion homeostasis"/>
    <property type="evidence" value="ECO:0007669"/>
    <property type="project" value="TreeGrafter"/>
</dbReference>
<dbReference type="PRINTS" id="PR00119">
    <property type="entry name" value="CATATPASE"/>
</dbReference>
<dbReference type="SFLD" id="SFLDF00027">
    <property type="entry name" value="p-type_atpase"/>
    <property type="match status" value="1"/>
</dbReference>
<dbReference type="PANTHER" id="PTHR43520">
    <property type="entry name" value="ATP7, ISOFORM B"/>
    <property type="match status" value="1"/>
</dbReference>
<evidence type="ECO:0000256" key="6">
    <source>
        <dbReference type="ARBA" id="ARBA00022840"/>
    </source>
</evidence>
<organism evidence="13 14">
    <name type="scientific">Cerrena zonata</name>
    <dbReference type="NCBI Taxonomy" id="2478898"/>
    <lineage>
        <taxon>Eukaryota</taxon>
        <taxon>Fungi</taxon>
        <taxon>Dikarya</taxon>
        <taxon>Basidiomycota</taxon>
        <taxon>Agaricomycotina</taxon>
        <taxon>Agaricomycetes</taxon>
        <taxon>Polyporales</taxon>
        <taxon>Cerrenaceae</taxon>
        <taxon>Cerrena</taxon>
    </lineage>
</organism>
<dbReference type="Gene3D" id="3.40.50.1000">
    <property type="entry name" value="HAD superfamily/HAD-like"/>
    <property type="match status" value="1"/>
</dbReference>
<dbReference type="SUPFAM" id="SSF56784">
    <property type="entry name" value="HAD-like"/>
    <property type="match status" value="1"/>
</dbReference>
<dbReference type="InterPro" id="IPR023298">
    <property type="entry name" value="ATPase_P-typ_TM_dom_sf"/>
</dbReference>
<dbReference type="GO" id="GO:0043682">
    <property type="term" value="F:P-type divalent copper transporter activity"/>
    <property type="evidence" value="ECO:0007669"/>
    <property type="project" value="TreeGrafter"/>
</dbReference>
<protein>
    <recommendedName>
        <fullName evidence="12">HMA domain-containing protein</fullName>
    </recommendedName>
</protein>
<accession>A0AAW0GVB7</accession>
<comment type="caution">
    <text evidence="13">The sequence shown here is derived from an EMBL/GenBank/DDBJ whole genome shotgun (WGS) entry which is preliminary data.</text>
</comment>
<evidence type="ECO:0000256" key="10">
    <source>
        <dbReference type="RuleBase" id="RU362081"/>
    </source>
</evidence>
<dbReference type="AlphaFoldDB" id="A0AAW0GVB7"/>
<feature type="region of interest" description="Disordered" evidence="11">
    <location>
        <begin position="649"/>
        <end position="688"/>
    </location>
</feature>
<dbReference type="SUPFAM" id="SSF55008">
    <property type="entry name" value="HMA, heavy metal-associated domain"/>
    <property type="match status" value="4"/>
</dbReference>
<dbReference type="SFLD" id="SFLDG00002">
    <property type="entry name" value="C1.7:_P-type_atpase_like"/>
    <property type="match status" value="1"/>
</dbReference>
<feature type="transmembrane region" description="Helical" evidence="10">
    <location>
        <begin position="470"/>
        <end position="494"/>
    </location>
</feature>
<keyword evidence="6 10" id="KW-0067">ATP-binding</keyword>
<feature type="transmembrane region" description="Helical" evidence="10">
    <location>
        <begin position="1204"/>
        <end position="1226"/>
    </location>
</feature>
<keyword evidence="7" id="KW-1278">Translocase</keyword>
<dbReference type="CDD" id="cd00371">
    <property type="entry name" value="HMA"/>
    <property type="match status" value="3"/>
</dbReference>
<dbReference type="InterPro" id="IPR036412">
    <property type="entry name" value="HAD-like_sf"/>
</dbReference>
<name>A0AAW0GVB7_9APHY</name>
<dbReference type="Pfam" id="PF00702">
    <property type="entry name" value="Hydrolase"/>
    <property type="match status" value="1"/>
</dbReference>
<dbReference type="InterPro" id="IPR044492">
    <property type="entry name" value="P_typ_ATPase_HD_dom"/>
</dbReference>
<keyword evidence="4 10" id="KW-0479">Metal-binding</keyword>
<feature type="transmembrane region" description="Helical" evidence="10">
    <location>
        <begin position="838"/>
        <end position="866"/>
    </location>
</feature>
<keyword evidence="3 10" id="KW-0812">Transmembrane</keyword>
<dbReference type="GO" id="GO:0005524">
    <property type="term" value="F:ATP binding"/>
    <property type="evidence" value="ECO:0007669"/>
    <property type="project" value="UniProtKB-UniRule"/>
</dbReference>
<dbReference type="InterPro" id="IPR023299">
    <property type="entry name" value="ATPase_P-typ_cyto_dom_N"/>
</dbReference>
<evidence type="ECO:0000256" key="1">
    <source>
        <dbReference type="ARBA" id="ARBA00004141"/>
    </source>
</evidence>
<feature type="compositionally biased region" description="Low complexity" evidence="11">
    <location>
        <begin position="650"/>
        <end position="662"/>
    </location>
</feature>
<keyword evidence="9 10" id="KW-0472">Membrane</keyword>
<dbReference type="InterPro" id="IPR001757">
    <property type="entry name" value="P_typ_ATPase"/>
</dbReference>
<dbReference type="PROSITE" id="PS00154">
    <property type="entry name" value="ATPASE_E1_E2"/>
    <property type="match status" value="1"/>
</dbReference>
<evidence type="ECO:0000256" key="2">
    <source>
        <dbReference type="ARBA" id="ARBA00006024"/>
    </source>
</evidence>
<dbReference type="PANTHER" id="PTHR43520:SF32">
    <property type="entry name" value="COPPER RESISTANCE P-TYPE ATPASE (EUROFUNG)"/>
    <property type="match status" value="1"/>
</dbReference>
<dbReference type="SUPFAM" id="SSF81660">
    <property type="entry name" value="Metal cation-transporting ATPase, ATP-binding domain N"/>
    <property type="match status" value="1"/>
</dbReference>